<dbReference type="Proteomes" id="UP000203066">
    <property type="component" value="Segment"/>
</dbReference>
<evidence type="ECO:0000256" key="1">
    <source>
        <dbReference type="SAM" id="Phobius"/>
    </source>
</evidence>
<dbReference type="KEGG" id="vg:31050480"/>
<keyword evidence="1" id="KW-1133">Transmembrane helix</keyword>
<organism evidence="2 3">
    <name type="scientific">Leptopilina boulardi filamentous virus</name>
    <dbReference type="NCBI Taxonomy" id="552509"/>
    <lineage>
        <taxon>Viruses</taxon>
        <taxon>Viruses incertae sedis</taxon>
        <taxon>Naldaviricetes</taxon>
        <taxon>Lefavirales</taxon>
        <taxon>Filamentoviridae</taxon>
        <taxon>Alphafilamentovirus</taxon>
        <taxon>Alphafilamentovirus leboulardi</taxon>
    </lineage>
</organism>
<keyword evidence="3" id="KW-1185">Reference proteome</keyword>
<evidence type="ECO:0000313" key="2">
    <source>
        <dbReference type="EMBL" id="AQQ79923.1"/>
    </source>
</evidence>
<name>A0A1S5YD23_9VIRU</name>
<evidence type="ECO:0000313" key="3">
    <source>
        <dbReference type="Proteomes" id="UP000203066"/>
    </source>
</evidence>
<keyword evidence="1" id="KW-0472">Membrane</keyword>
<dbReference type="EMBL" id="KY009685">
    <property type="protein sequence ID" value="AQQ79923.1"/>
    <property type="molecule type" value="Genomic_DNA"/>
</dbReference>
<keyword evidence="1" id="KW-0812">Transmembrane</keyword>
<reference evidence="2 3" key="1">
    <citation type="journal article" date="2016" name="Genome Biol. Evol.">
        <title>Genome Sequencing of the Behavior Manipulating Virus LbFV Reveals a Possible New Virus Family.</title>
        <authorList>
            <person name="Lepetit D."/>
            <person name="Gillet B."/>
            <person name="Hughes S."/>
            <person name="Kraaijeveld K."/>
            <person name="Varaldi J."/>
        </authorList>
    </citation>
    <scope>NUCLEOTIDE SEQUENCE [LARGE SCALE GENOMIC DNA]</scope>
    <source>
        <strain evidence="2">Valence Gotheron</strain>
    </source>
</reference>
<dbReference type="RefSeq" id="YP_009345607.1">
    <property type="nucleotide sequence ID" value="NC_033778.1"/>
</dbReference>
<protein>
    <submittedName>
        <fullName evidence="2">Uncharacterized protein</fullName>
    </submittedName>
</protein>
<sequence>MFNSWNWWYIIPIIIFLLFIFYIIYKNKDKLKNSMGNKSQSNNAGAADNSGE</sequence>
<accession>A0A1S5YD23</accession>
<proteinExistence type="predicted"/>
<gene>
    <name evidence="2" type="ORF">LbFV_ORF3</name>
</gene>
<feature type="transmembrane region" description="Helical" evidence="1">
    <location>
        <begin position="6"/>
        <end position="25"/>
    </location>
</feature>
<dbReference type="GeneID" id="31050480"/>